<dbReference type="SUPFAM" id="SSF52540">
    <property type="entry name" value="P-loop containing nucleoside triphosphate hydrolases"/>
    <property type="match status" value="1"/>
</dbReference>
<dbReference type="AlphaFoldDB" id="A0A7X1B898"/>
<accession>A0A7X1B898</accession>
<dbReference type="SMART" id="SM00382">
    <property type="entry name" value="AAA"/>
    <property type="match status" value="1"/>
</dbReference>
<dbReference type="InterPro" id="IPR003593">
    <property type="entry name" value="AAA+_ATPase"/>
</dbReference>
<protein>
    <recommendedName>
        <fullName evidence="1">AAA+ ATPase domain-containing protein</fullName>
    </recommendedName>
</protein>
<comment type="caution">
    <text evidence="2">The sequence shown here is derived from an EMBL/GenBank/DDBJ whole genome shotgun (WGS) entry which is preliminary data.</text>
</comment>
<feature type="domain" description="AAA+ ATPase" evidence="1">
    <location>
        <begin position="135"/>
        <end position="327"/>
    </location>
</feature>
<sequence>MKEFNLGFFELLQTLKDIKEHNDEFSGHNYYVEHEWRSLGSNFFSNRAARSLVQVQTKPTFTGLAKIIDWASGKDPNSYQDNAIDLSVASIDKAIEAVDKLIEGFEPRKRGIELQHPVEFSSIVYSDRIFKAIATKPFAILTGASGTGKTKLAEALAEHFRNSEEIEEATNSAIVPVGADWTDNRNVLGFVNHLRDEGPPNNRPIYQSTKVLDLLLEANRNAAVPYFLILDEMNLSHVERYFADFLSTMEQKDGKLSLHDEGPREVSDYTLPRFSGDTLGVPRKLSYPKNLFVIGTVNIDETTYMFSPKVLDRANVIEFTIDESAIEEFLKGPGPYPAVEKAANGIAEAFLALALKARNDTEEAGLDALPVSVKEPVNQHILDLFKILKAGRFEFAFRSSNEVLRYLKVCRHLSENKEAWDAGDWKKDLDDQVLQKLLPKLHGSVGRIGKLLAELARYCEQGTAREDEEAEPKLKEVSDFKTEGATFPNSLKKLQSMAATLLDEQFVSFVH</sequence>
<dbReference type="RefSeq" id="WP_185661381.1">
    <property type="nucleotide sequence ID" value="NZ_CAWPOO010000013.1"/>
</dbReference>
<evidence type="ECO:0000313" key="3">
    <source>
        <dbReference type="Proteomes" id="UP000526501"/>
    </source>
</evidence>
<dbReference type="Proteomes" id="UP000526501">
    <property type="component" value="Unassembled WGS sequence"/>
</dbReference>
<dbReference type="Gene3D" id="3.40.50.300">
    <property type="entry name" value="P-loop containing nucleotide triphosphate hydrolases"/>
    <property type="match status" value="1"/>
</dbReference>
<organism evidence="2 3">
    <name type="scientific">Pelagicoccus albus</name>
    <dbReference type="NCBI Taxonomy" id="415222"/>
    <lineage>
        <taxon>Bacteria</taxon>
        <taxon>Pseudomonadati</taxon>
        <taxon>Verrucomicrobiota</taxon>
        <taxon>Opitutia</taxon>
        <taxon>Puniceicoccales</taxon>
        <taxon>Pelagicoccaceae</taxon>
        <taxon>Pelagicoccus</taxon>
    </lineage>
</organism>
<dbReference type="EMBL" id="JACHVC010000013">
    <property type="protein sequence ID" value="MBC2607495.1"/>
    <property type="molecule type" value="Genomic_DNA"/>
</dbReference>
<name>A0A7X1B898_9BACT</name>
<gene>
    <name evidence="2" type="ORF">H5P27_15690</name>
</gene>
<dbReference type="InterPro" id="IPR027417">
    <property type="entry name" value="P-loop_NTPase"/>
</dbReference>
<keyword evidence="3" id="KW-1185">Reference proteome</keyword>
<reference evidence="2 3" key="1">
    <citation type="submission" date="2020-07" db="EMBL/GenBank/DDBJ databases">
        <authorList>
            <person name="Feng X."/>
        </authorList>
    </citation>
    <scope>NUCLEOTIDE SEQUENCE [LARGE SCALE GENOMIC DNA]</scope>
    <source>
        <strain evidence="2 3">JCM23202</strain>
    </source>
</reference>
<proteinExistence type="predicted"/>
<evidence type="ECO:0000313" key="2">
    <source>
        <dbReference type="EMBL" id="MBC2607495.1"/>
    </source>
</evidence>
<evidence type="ECO:0000259" key="1">
    <source>
        <dbReference type="SMART" id="SM00382"/>
    </source>
</evidence>